<evidence type="ECO:0000313" key="4">
    <source>
        <dbReference type="EMBL" id="RSE22060.1"/>
    </source>
</evidence>
<evidence type="ECO:0000313" key="6">
    <source>
        <dbReference type="Proteomes" id="UP000196240"/>
    </source>
</evidence>
<feature type="transmembrane region" description="Helical" evidence="1">
    <location>
        <begin position="45"/>
        <end position="68"/>
    </location>
</feature>
<keyword evidence="1" id="KW-0812">Transmembrane</keyword>
<evidence type="ECO:0000313" key="8">
    <source>
        <dbReference type="Proteomes" id="UP000277537"/>
    </source>
</evidence>
<evidence type="ECO:0000313" key="2">
    <source>
        <dbReference type="EMBL" id="GEK45059.1"/>
    </source>
</evidence>
<dbReference type="AlphaFoldDB" id="A0A1R7QFP0"/>
<feature type="transmembrane region" description="Helical" evidence="1">
    <location>
        <begin position="74"/>
        <end position="94"/>
    </location>
</feature>
<reference evidence="3 7" key="2">
    <citation type="submission" date="2017-11" db="EMBL/GenBank/DDBJ databases">
        <title>Infants hospitalized years apart are colonized by the same room-sourced microbial strains.</title>
        <authorList>
            <person name="Brooks B."/>
            <person name="Olm M.R."/>
            <person name="Firek B.A."/>
            <person name="Baker R."/>
            <person name="Thomas B.C."/>
            <person name="Morowitz M.J."/>
            <person name="Banfield J.F."/>
        </authorList>
    </citation>
    <scope>NUCLEOTIDE SEQUENCE [LARGE SCALE GENOMIC DNA]</scope>
    <source>
        <strain evidence="3">S2_003_000_R3_20</strain>
    </source>
</reference>
<dbReference type="Proteomes" id="UP000196240">
    <property type="component" value="Unassembled WGS sequence"/>
</dbReference>
<organism evidence="5 6">
    <name type="scientific">Acinetobacter johnsonii</name>
    <dbReference type="NCBI Taxonomy" id="40214"/>
    <lineage>
        <taxon>Bacteria</taxon>
        <taxon>Pseudomonadati</taxon>
        <taxon>Pseudomonadota</taxon>
        <taxon>Gammaproteobacteria</taxon>
        <taxon>Moraxellales</taxon>
        <taxon>Moraxellaceae</taxon>
        <taxon>Acinetobacter</taxon>
    </lineage>
</organism>
<dbReference type="Proteomes" id="UP000321274">
    <property type="component" value="Unassembled WGS sequence"/>
</dbReference>
<evidence type="ECO:0000313" key="5">
    <source>
        <dbReference type="EMBL" id="SJX23017.1"/>
    </source>
</evidence>
<proteinExistence type="predicted"/>
<gene>
    <name evidence="5" type="ORF">ACNJC6_02673</name>
    <name evidence="2" type="ORF">AJO04nite_23170</name>
    <name evidence="3" type="ORF">DI542_04845</name>
    <name evidence="4" type="ORF">EGT73_11355</name>
</gene>
<reference evidence="2 9" key="4">
    <citation type="submission" date="2019-07" db="EMBL/GenBank/DDBJ databases">
        <title>Whole genome shotgun sequence of Acinetobacter johnsonii NBRC 102197.</title>
        <authorList>
            <person name="Hosoyama A."/>
            <person name="Uohara A."/>
            <person name="Ohji S."/>
            <person name="Ichikawa N."/>
        </authorList>
    </citation>
    <scope>NUCLEOTIDE SEQUENCE [LARGE SCALE GENOMIC DNA]</scope>
    <source>
        <strain evidence="2 9">NBRC 102197</strain>
    </source>
</reference>
<keyword evidence="1" id="KW-1133">Transmembrane helix</keyword>
<feature type="transmembrane region" description="Helical" evidence="1">
    <location>
        <begin position="6"/>
        <end position="24"/>
    </location>
</feature>
<dbReference type="RefSeq" id="WP_005401912.1">
    <property type="nucleotide sequence ID" value="NZ_BJUJ01000075.1"/>
</dbReference>
<sequence length="130" mass="14250">METQLLIKIVHMSAVSLACVVILARAMTLFKGVQGNQPNPAGRTAFVALQHLSMLVIVLTGIALLVMKNFDVQTWFYAKVVLFLVMLSSLSKAYKKEDSILLTQRRAGLFLAVVAMISILGLVMIKPNFG</sequence>
<feature type="transmembrane region" description="Helical" evidence="1">
    <location>
        <begin position="106"/>
        <end position="125"/>
    </location>
</feature>
<dbReference type="Proteomes" id="UP000277537">
    <property type="component" value="Unassembled WGS sequence"/>
</dbReference>
<reference evidence="5 6" key="1">
    <citation type="submission" date="2017-02" db="EMBL/GenBank/DDBJ databases">
        <authorList>
            <person name="Peterson S.W."/>
        </authorList>
    </citation>
    <scope>NUCLEOTIDE SEQUENCE [LARGE SCALE GENOMIC DNA]</scope>
    <source>
        <strain evidence="5">C6</strain>
    </source>
</reference>
<dbReference type="EMBL" id="QFQJ01000016">
    <property type="protein sequence ID" value="PZQ92577.1"/>
    <property type="molecule type" value="Genomic_DNA"/>
</dbReference>
<evidence type="ECO:0000313" key="7">
    <source>
        <dbReference type="Proteomes" id="UP000249282"/>
    </source>
</evidence>
<dbReference type="EMBL" id="BJUJ01000075">
    <property type="protein sequence ID" value="GEK45059.1"/>
    <property type="molecule type" value="Genomic_DNA"/>
</dbReference>
<reference evidence="4 8" key="3">
    <citation type="submission" date="2018-10" db="EMBL/GenBank/DDBJ databases">
        <title>Transmission dynamics of multidrug resistant bacteria on intensive care unit surfaces.</title>
        <authorList>
            <person name="D'Souza A.W."/>
            <person name="Potter R.F."/>
            <person name="Wallace M."/>
            <person name="Shupe A."/>
            <person name="Patel S."/>
            <person name="Sun S."/>
            <person name="Gul D."/>
            <person name="Kwon J.H."/>
            <person name="Andleeb S."/>
            <person name="Burnham C.-A.D."/>
            <person name="Dantas G."/>
        </authorList>
    </citation>
    <scope>NUCLEOTIDE SEQUENCE [LARGE SCALE GENOMIC DNA]</scope>
    <source>
        <strain evidence="4 8">AJ_385</strain>
    </source>
</reference>
<dbReference type="Proteomes" id="UP000249282">
    <property type="component" value="Unassembled WGS sequence"/>
</dbReference>
<evidence type="ECO:0000256" key="1">
    <source>
        <dbReference type="SAM" id="Phobius"/>
    </source>
</evidence>
<dbReference type="EMBL" id="FUUY01000009">
    <property type="protein sequence ID" value="SJX23017.1"/>
    <property type="molecule type" value="Genomic_DNA"/>
</dbReference>
<evidence type="ECO:0000313" key="3">
    <source>
        <dbReference type="EMBL" id="PZQ92577.1"/>
    </source>
</evidence>
<accession>A0A1R7QFP0</accession>
<protein>
    <submittedName>
        <fullName evidence="3">Invasion protein expression up-regulator SirB</fullName>
    </submittedName>
</protein>
<dbReference type="EMBL" id="RHXE01000025">
    <property type="protein sequence ID" value="RSE22060.1"/>
    <property type="molecule type" value="Genomic_DNA"/>
</dbReference>
<keyword evidence="1" id="KW-0472">Membrane</keyword>
<evidence type="ECO:0000313" key="9">
    <source>
        <dbReference type="Proteomes" id="UP000321274"/>
    </source>
</evidence>
<name>A0A1R7QFP0_ACIJO</name>